<evidence type="ECO:0000256" key="1">
    <source>
        <dbReference type="SAM" id="SignalP"/>
    </source>
</evidence>
<dbReference type="InterPro" id="IPR008617">
    <property type="entry name" value="Uncharacterised_YcgJ"/>
</dbReference>
<organism evidence="2">
    <name type="scientific">Salmonella enterica subsp. salamae</name>
    <dbReference type="NCBI Taxonomy" id="59202"/>
    <lineage>
        <taxon>Bacteria</taxon>
        <taxon>Pseudomonadati</taxon>
        <taxon>Pseudomonadota</taxon>
        <taxon>Gammaproteobacteria</taxon>
        <taxon>Enterobacterales</taxon>
        <taxon>Enterobacteriaceae</taxon>
        <taxon>Salmonella</taxon>
    </lineage>
</organism>
<evidence type="ECO:0000313" key="2">
    <source>
        <dbReference type="EMBL" id="QXX23585.1"/>
    </source>
</evidence>
<proteinExistence type="predicted"/>
<name>A0A8F7UW62_SALER</name>
<dbReference type="Pfam" id="PF05666">
    <property type="entry name" value="YcgJ"/>
    <property type="match status" value="1"/>
</dbReference>
<accession>A0A8F7UW62</accession>
<reference evidence="2" key="1">
    <citation type="submission" date="2021-07" db="EMBL/GenBank/DDBJ databases">
        <title>Whole-Genome Sequences of non-enterica strains of Salmonella enterica isolated from poultry houses.</title>
        <authorList>
            <person name="Lamas A."/>
            <person name="Regal P."/>
            <person name="Miranda J.M."/>
            <person name="Vazquez B."/>
            <person name="Cepeda A."/>
            <person name="Franco C.M."/>
        </authorList>
    </citation>
    <scope>NUCLEOTIDE SEQUENCE</scope>
    <source>
        <strain evidence="2">LHICA_SA2</strain>
    </source>
</reference>
<feature type="signal peptide" evidence="1">
    <location>
        <begin position="1"/>
        <end position="33"/>
    </location>
</feature>
<keyword evidence="1" id="KW-0732">Signal</keyword>
<dbReference type="AlphaFoldDB" id="A0A8F7UW62"/>
<protein>
    <submittedName>
        <fullName evidence="2">YcgJ family protein</fullName>
    </submittedName>
</protein>
<dbReference type="EMBL" id="CP079837">
    <property type="protein sequence ID" value="QXX23585.1"/>
    <property type="molecule type" value="Genomic_DNA"/>
</dbReference>
<gene>
    <name evidence="2" type="ORF">JMJ84_13200</name>
</gene>
<feature type="chain" id="PRO_5034937186" evidence="1">
    <location>
        <begin position="34"/>
        <end position="132"/>
    </location>
</feature>
<sequence>MWMRVFAIQELNMKTVIMALCLVPELFMASAVANQTESAAIYSPERGVLCDQYFCADSGGISFALTKHYAGSAQLKKLKFMRGFDRTAFTFSNGIFCDVKERLCRQDRYFGNDGKRSGVVNHYFTKILFGSK</sequence>